<reference evidence="3 4" key="1">
    <citation type="journal article" date="2019" name="Sci. Rep.">
        <title>Extended insight into the Mycobacterium chelonae-abscessus complex through whole genome sequencing of Mycobacterium salmoniphilum outbreak and Mycobacterium salmoniphilum-like strains.</title>
        <authorList>
            <person name="Behra P.R.K."/>
            <person name="Das S."/>
            <person name="Pettersson B.M.F."/>
            <person name="Shirreff L."/>
            <person name="DuCote T."/>
            <person name="Jacobsson K.G."/>
            <person name="Ennis D.G."/>
            <person name="Kirsebom L.A."/>
        </authorList>
    </citation>
    <scope>NUCLEOTIDE SEQUENCE [LARGE SCALE GENOMIC DNA]</scope>
    <source>
        <strain evidence="2 3">CCUG 60883</strain>
        <strain evidence="1 4">CCUG 60885</strain>
    </source>
</reference>
<comment type="caution">
    <text evidence="1">The sequence shown here is derived from an EMBL/GenBank/DDBJ whole genome shotgun (WGS) entry which is preliminary data.</text>
</comment>
<organism evidence="1 4">
    <name type="scientific">Mycobacteroides salmoniphilum</name>
    <dbReference type="NCBI Taxonomy" id="404941"/>
    <lineage>
        <taxon>Bacteria</taxon>
        <taxon>Bacillati</taxon>
        <taxon>Actinomycetota</taxon>
        <taxon>Actinomycetes</taxon>
        <taxon>Mycobacteriales</taxon>
        <taxon>Mycobacteriaceae</taxon>
        <taxon>Mycobacteroides</taxon>
    </lineage>
</organism>
<dbReference type="Proteomes" id="UP000294844">
    <property type="component" value="Unassembled WGS sequence"/>
</dbReference>
<sequence length="46" mass="4996">MIAGIDGGSREISDPSSKLDSAVVDWVSAFRQMGELAVEFILSSWH</sequence>
<evidence type="ECO:0000313" key="4">
    <source>
        <dbReference type="Proteomes" id="UP000295685"/>
    </source>
</evidence>
<evidence type="ECO:0000313" key="2">
    <source>
        <dbReference type="EMBL" id="TEA01812.1"/>
    </source>
</evidence>
<name>A0A4R8SK65_9MYCO</name>
<evidence type="ECO:0000313" key="3">
    <source>
        <dbReference type="Proteomes" id="UP000294844"/>
    </source>
</evidence>
<protein>
    <submittedName>
        <fullName evidence="1">Uncharacterized protein</fullName>
    </submittedName>
</protein>
<dbReference type="EMBL" id="PECK01000002">
    <property type="protein sequence ID" value="TDZ97582.1"/>
    <property type="molecule type" value="Genomic_DNA"/>
</dbReference>
<dbReference type="EMBL" id="PECM01000010">
    <property type="protein sequence ID" value="TEA01812.1"/>
    <property type="molecule type" value="Genomic_DNA"/>
</dbReference>
<proteinExistence type="predicted"/>
<dbReference type="Proteomes" id="UP000295685">
    <property type="component" value="Unassembled WGS sequence"/>
</dbReference>
<accession>A0A4R8SK65</accession>
<gene>
    <name evidence="2" type="ORF">CCUG60883_04351</name>
    <name evidence="1" type="ORF">CCUG60885_01131</name>
</gene>
<evidence type="ECO:0000313" key="1">
    <source>
        <dbReference type="EMBL" id="TDZ97582.1"/>
    </source>
</evidence>
<dbReference type="AlphaFoldDB" id="A0A4R8SK65"/>
<keyword evidence="3" id="KW-1185">Reference proteome</keyword>